<dbReference type="PATRIC" id="fig|1227271.3.peg.844"/>
<evidence type="ECO:0000313" key="2">
    <source>
        <dbReference type="Proteomes" id="UP000016630"/>
    </source>
</evidence>
<evidence type="ECO:0000313" key="1">
    <source>
        <dbReference type="EMBL" id="ERJ66803.1"/>
    </source>
</evidence>
<dbReference type="HOGENOM" id="CLU_2611751_0_0_10"/>
<sequence length="79" mass="9047">KNVARENFAFGLRSEIFASQKNNFLARVSRNSRTMFCPFMVRVFVEEEGARFLFSAVRVCWHRDASMRMPSGVPISKGA</sequence>
<dbReference type="AlphaFoldDB" id="A0A0E2M5Y0"/>
<protein>
    <submittedName>
        <fullName evidence="1">Uncharacterized protein</fullName>
    </submittedName>
</protein>
<proteinExistence type="predicted"/>
<dbReference type="EMBL" id="AWUW01000069">
    <property type="protein sequence ID" value="ERJ66803.1"/>
    <property type="molecule type" value="Genomic_DNA"/>
</dbReference>
<gene>
    <name evidence="1" type="ORF">HMPREF1555_00972</name>
</gene>
<comment type="caution">
    <text evidence="1">The sequence shown here is derived from an EMBL/GenBank/DDBJ whole genome shotgun (WGS) entry which is preliminary data.</text>
</comment>
<reference evidence="1 2" key="1">
    <citation type="submission" date="2013-06" db="EMBL/GenBank/DDBJ databases">
        <authorList>
            <person name="Weinstock G."/>
            <person name="Sodergren E."/>
            <person name="Lobos E.A."/>
            <person name="Fulton L."/>
            <person name="Fulton R."/>
            <person name="Courtney L."/>
            <person name="Fronick C."/>
            <person name="O'Laughlin M."/>
            <person name="Godfrey J."/>
            <person name="Wilson R.M."/>
            <person name="Miner T."/>
            <person name="Farmer C."/>
            <person name="Delehaunty K."/>
            <person name="Cordes M."/>
            <person name="Minx P."/>
            <person name="Tomlinson C."/>
            <person name="Chen J."/>
            <person name="Wollam A."/>
            <person name="Pepin K.H."/>
            <person name="Bhonagiri V."/>
            <person name="Zhang X."/>
            <person name="Warren W."/>
            <person name="Mitreva M."/>
            <person name="Mardis E.R."/>
            <person name="Wilson R.K."/>
        </authorList>
    </citation>
    <scope>NUCLEOTIDE SEQUENCE [LARGE SCALE GENOMIC DNA]</scope>
    <source>
        <strain evidence="1 2">F0570</strain>
    </source>
</reference>
<feature type="non-terminal residue" evidence="1">
    <location>
        <position position="1"/>
    </location>
</feature>
<name>A0A0E2M5Y0_PORGN</name>
<accession>A0A0E2M5Y0</accession>
<organism evidence="1 2">
    <name type="scientific">Porphyromonas gingivalis F0570</name>
    <dbReference type="NCBI Taxonomy" id="1227271"/>
    <lineage>
        <taxon>Bacteria</taxon>
        <taxon>Pseudomonadati</taxon>
        <taxon>Bacteroidota</taxon>
        <taxon>Bacteroidia</taxon>
        <taxon>Bacteroidales</taxon>
        <taxon>Porphyromonadaceae</taxon>
        <taxon>Porphyromonas</taxon>
    </lineage>
</organism>
<dbReference type="Proteomes" id="UP000016630">
    <property type="component" value="Unassembled WGS sequence"/>
</dbReference>